<dbReference type="Proteomes" id="UP000286415">
    <property type="component" value="Unassembled WGS sequence"/>
</dbReference>
<organism evidence="1 2">
    <name type="scientific">Clonorchis sinensis</name>
    <name type="common">Chinese liver fluke</name>
    <dbReference type="NCBI Taxonomy" id="79923"/>
    <lineage>
        <taxon>Eukaryota</taxon>
        <taxon>Metazoa</taxon>
        <taxon>Spiralia</taxon>
        <taxon>Lophotrochozoa</taxon>
        <taxon>Platyhelminthes</taxon>
        <taxon>Trematoda</taxon>
        <taxon>Digenea</taxon>
        <taxon>Opisthorchiida</taxon>
        <taxon>Opisthorchiata</taxon>
        <taxon>Opisthorchiidae</taxon>
        <taxon>Clonorchis</taxon>
    </lineage>
</organism>
<accession>A0A419PEK0</accession>
<evidence type="ECO:0000313" key="2">
    <source>
        <dbReference type="Proteomes" id="UP000286415"/>
    </source>
</evidence>
<comment type="caution">
    <text evidence="1">The sequence shown here is derived from an EMBL/GenBank/DDBJ whole genome shotgun (WGS) entry which is preliminary data.</text>
</comment>
<name>A0A419PEK0_CLOSI</name>
<reference evidence="1 2" key="2">
    <citation type="journal article" date="2021" name="Genomics">
        <title>High-quality reference genome for Clonorchis sinensis.</title>
        <authorList>
            <person name="Young N.D."/>
            <person name="Stroehlein A.J."/>
            <person name="Kinkar L."/>
            <person name="Wang T."/>
            <person name="Sohn W.M."/>
            <person name="Chang B.C.H."/>
            <person name="Kaur P."/>
            <person name="Weisz D."/>
            <person name="Dudchenko O."/>
            <person name="Aiden E.L."/>
            <person name="Korhonen P.K."/>
            <person name="Gasser R.B."/>
        </authorList>
    </citation>
    <scope>NUCLEOTIDE SEQUENCE [LARGE SCALE GENOMIC DNA]</scope>
    <source>
        <strain evidence="1">Cs-k2</strain>
    </source>
</reference>
<proteinExistence type="predicted"/>
<dbReference type="AlphaFoldDB" id="A0A419PEK0"/>
<protein>
    <submittedName>
        <fullName evidence="1">Uncharacterized protein</fullName>
    </submittedName>
</protein>
<keyword evidence="2" id="KW-1185">Reference proteome</keyword>
<sequence length="92" mass="10192">MLNVLLIRLLKILRQPTTGFALLGAHQVGAVPENITNGRFSWVPGESLAKKQIDLQMSVFLEQQSNLGSKSGVEYKVRQILKNLIHLATRPG</sequence>
<dbReference type="InParanoid" id="A0A419PEK0"/>
<dbReference type="EMBL" id="NIRI02000076">
    <property type="protein sequence ID" value="KAG5442102.1"/>
    <property type="molecule type" value="Genomic_DNA"/>
</dbReference>
<evidence type="ECO:0000313" key="1">
    <source>
        <dbReference type="EMBL" id="KAG5442102.1"/>
    </source>
</evidence>
<gene>
    <name evidence="1" type="ORF">CSKR_110932</name>
</gene>
<reference evidence="1 2" key="1">
    <citation type="journal article" date="2018" name="Biotechnol. Adv.">
        <title>Improved genomic resources and new bioinformatic workflow for the carcinogenic parasite Clonorchis sinensis: Biotechnological implications.</title>
        <authorList>
            <person name="Wang D."/>
            <person name="Korhonen P.K."/>
            <person name="Gasser R.B."/>
            <person name="Young N.D."/>
        </authorList>
    </citation>
    <scope>NUCLEOTIDE SEQUENCE [LARGE SCALE GENOMIC DNA]</scope>
    <source>
        <strain evidence="1">Cs-k2</strain>
    </source>
</reference>